<sequence>MTALRVLVADDEKLARARLFRLLGAIEGVVVAGECDRGDAVRKAVQQGGIDVLLLDIEMPGLTGIEALRLLPEPRPYVIFCTAHAEYAVSAFEVGAVDYLLKPVEAGRLQIAIERARRIVHAAKTDAPRPAARRLAIETREGVLLLDPAEIAFAELDGALVTIAAGGRRVLTVLSLAALEERLPADTFVRVHRRALLNLEHVSLLEPTPSGGYLARMKDGQAVEVSRQAARELRRALGITRGTGSDED</sequence>
<evidence type="ECO:0000313" key="4">
    <source>
        <dbReference type="EMBL" id="TKD07952.1"/>
    </source>
</evidence>
<dbReference type="SUPFAM" id="SSF52172">
    <property type="entry name" value="CheY-like"/>
    <property type="match status" value="1"/>
</dbReference>
<dbReference type="InterPro" id="IPR011006">
    <property type="entry name" value="CheY-like_superfamily"/>
</dbReference>
<dbReference type="PROSITE" id="PS50930">
    <property type="entry name" value="HTH_LYTTR"/>
    <property type="match status" value="1"/>
</dbReference>
<evidence type="ECO:0000259" key="2">
    <source>
        <dbReference type="PROSITE" id="PS50110"/>
    </source>
</evidence>
<gene>
    <name evidence="4" type="ORF">E8A74_16860</name>
</gene>
<dbReference type="InterPro" id="IPR046947">
    <property type="entry name" value="LytR-like"/>
</dbReference>
<protein>
    <submittedName>
        <fullName evidence="4">Response regulator transcription factor</fullName>
    </submittedName>
</protein>
<evidence type="ECO:0000259" key="3">
    <source>
        <dbReference type="PROSITE" id="PS50930"/>
    </source>
</evidence>
<accession>A0A4U1JDU7</accession>
<dbReference type="InterPro" id="IPR001789">
    <property type="entry name" value="Sig_transdc_resp-reg_receiver"/>
</dbReference>
<name>A0A4U1JDU7_9BACT</name>
<dbReference type="GO" id="GO:0000156">
    <property type="term" value="F:phosphorelay response regulator activity"/>
    <property type="evidence" value="ECO:0007669"/>
    <property type="project" value="InterPro"/>
</dbReference>
<dbReference type="EMBL" id="SSMQ01000015">
    <property type="protein sequence ID" value="TKD07952.1"/>
    <property type="molecule type" value="Genomic_DNA"/>
</dbReference>
<dbReference type="SMART" id="SM00850">
    <property type="entry name" value="LytTR"/>
    <property type="match status" value="1"/>
</dbReference>
<dbReference type="Pfam" id="PF04397">
    <property type="entry name" value="LytTR"/>
    <property type="match status" value="1"/>
</dbReference>
<dbReference type="SMART" id="SM00448">
    <property type="entry name" value="REC"/>
    <property type="match status" value="1"/>
</dbReference>
<dbReference type="PANTHER" id="PTHR37299">
    <property type="entry name" value="TRANSCRIPTIONAL REGULATOR-RELATED"/>
    <property type="match status" value="1"/>
</dbReference>
<evidence type="ECO:0000313" key="5">
    <source>
        <dbReference type="Proteomes" id="UP000309215"/>
    </source>
</evidence>
<keyword evidence="1" id="KW-0597">Phosphoprotein</keyword>
<dbReference type="PROSITE" id="PS50110">
    <property type="entry name" value="RESPONSE_REGULATORY"/>
    <property type="match status" value="1"/>
</dbReference>
<dbReference type="Pfam" id="PF00072">
    <property type="entry name" value="Response_reg"/>
    <property type="match status" value="1"/>
</dbReference>
<feature type="domain" description="HTH LytTR-type" evidence="3">
    <location>
        <begin position="135"/>
        <end position="239"/>
    </location>
</feature>
<dbReference type="AlphaFoldDB" id="A0A4U1JDU7"/>
<reference evidence="4 5" key="1">
    <citation type="submission" date="2019-04" db="EMBL/GenBank/DDBJ databases">
        <authorList>
            <person name="Li Y."/>
            <person name="Wang J."/>
        </authorList>
    </citation>
    <scope>NUCLEOTIDE SEQUENCE [LARGE SCALE GENOMIC DNA]</scope>
    <source>
        <strain evidence="4 5">DSM 14668</strain>
    </source>
</reference>
<dbReference type="InterPro" id="IPR007492">
    <property type="entry name" value="LytTR_DNA-bd_dom"/>
</dbReference>
<feature type="domain" description="Response regulatory" evidence="2">
    <location>
        <begin position="5"/>
        <end position="117"/>
    </location>
</feature>
<dbReference type="GO" id="GO:0003677">
    <property type="term" value="F:DNA binding"/>
    <property type="evidence" value="ECO:0007669"/>
    <property type="project" value="InterPro"/>
</dbReference>
<evidence type="ECO:0000256" key="1">
    <source>
        <dbReference type="PROSITE-ProRule" id="PRU00169"/>
    </source>
</evidence>
<dbReference type="Gene3D" id="3.40.50.2300">
    <property type="match status" value="1"/>
</dbReference>
<dbReference type="PANTHER" id="PTHR37299:SF1">
    <property type="entry name" value="STAGE 0 SPORULATION PROTEIN A HOMOLOG"/>
    <property type="match status" value="1"/>
</dbReference>
<feature type="modified residue" description="4-aspartylphosphate" evidence="1">
    <location>
        <position position="56"/>
    </location>
</feature>
<dbReference type="Gene3D" id="2.40.50.1020">
    <property type="entry name" value="LytTr DNA-binding domain"/>
    <property type="match status" value="1"/>
</dbReference>
<dbReference type="Proteomes" id="UP000309215">
    <property type="component" value="Unassembled WGS sequence"/>
</dbReference>
<comment type="caution">
    <text evidence="4">The sequence shown here is derived from an EMBL/GenBank/DDBJ whole genome shotgun (WGS) entry which is preliminary data.</text>
</comment>
<keyword evidence="5" id="KW-1185">Reference proteome</keyword>
<proteinExistence type="predicted"/>
<organism evidence="4 5">
    <name type="scientific">Polyangium fumosum</name>
    <dbReference type="NCBI Taxonomy" id="889272"/>
    <lineage>
        <taxon>Bacteria</taxon>
        <taxon>Pseudomonadati</taxon>
        <taxon>Myxococcota</taxon>
        <taxon>Polyangia</taxon>
        <taxon>Polyangiales</taxon>
        <taxon>Polyangiaceae</taxon>
        <taxon>Polyangium</taxon>
    </lineage>
</organism>
<dbReference type="OrthoDB" id="9781059at2"/>
<dbReference type="RefSeq" id="WP_136930039.1">
    <property type="nucleotide sequence ID" value="NZ_SSMQ01000015.1"/>
</dbReference>